<protein>
    <submittedName>
        <fullName evidence="2">Uncharacterized protein</fullName>
    </submittedName>
</protein>
<feature type="compositionally biased region" description="Pro residues" evidence="1">
    <location>
        <begin position="386"/>
        <end position="400"/>
    </location>
</feature>
<feature type="region of interest" description="Disordered" evidence="1">
    <location>
        <begin position="1"/>
        <end position="40"/>
    </location>
</feature>
<feature type="compositionally biased region" description="Low complexity" evidence="1">
    <location>
        <begin position="406"/>
        <end position="433"/>
    </location>
</feature>
<reference evidence="2 3" key="1">
    <citation type="journal article" date="2016" name="Nat. Commun.">
        <title>Thousands of microbial genomes shed light on interconnected biogeochemical processes in an aquifer system.</title>
        <authorList>
            <person name="Anantharaman K."/>
            <person name="Brown C.T."/>
            <person name="Hug L.A."/>
            <person name="Sharon I."/>
            <person name="Castelle C.J."/>
            <person name="Probst A.J."/>
            <person name="Thomas B.C."/>
            <person name="Singh A."/>
            <person name="Wilkins M.J."/>
            <person name="Karaoz U."/>
            <person name="Brodie E.L."/>
            <person name="Williams K.H."/>
            <person name="Hubbard S.S."/>
            <person name="Banfield J.F."/>
        </authorList>
    </citation>
    <scope>NUCLEOTIDE SEQUENCE [LARGE SCALE GENOMIC DNA]</scope>
</reference>
<gene>
    <name evidence="2" type="ORF">A3D04_03180</name>
</gene>
<feature type="compositionally biased region" description="Low complexity" evidence="1">
    <location>
        <begin position="454"/>
        <end position="476"/>
    </location>
</feature>
<proteinExistence type="predicted"/>
<organism evidence="2 3">
    <name type="scientific">Candidatus Curtissbacteria bacterium RIFCSPHIGHO2_02_FULL_40_16b</name>
    <dbReference type="NCBI Taxonomy" id="1797714"/>
    <lineage>
        <taxon>Bacteria</taxon>
        <taxon>Candidatus Curtissiibacteriota</taxon>
    </lineage>
</organism>
<feature type="compositionally biased region" description="Low complexity" evidence="1">
    <location>
        <begin position="267"/>
        <end position="296"/>
    </location>
</feature>
<evidence type="ECO:0000256" key="1">
    <source>
        <dbReference type="SAM" id="MobiDB-lite"/>
    </source>
</evidence>
<dbReference type="AlphaFoldDB" id="A0A1F5G9P9"/>
<feature type="compositionally biased region" description="Pro residues" evidence="1">
    <location>
        <begin position="323"/>
        <end position="336"/>
    </location>
</feature>
<feature type="region of interest" description="Disordered" evidence="1">
    <location>
        <begin position="237"/>
        <end position="482"/>
    </location>
</feature>
<evidence type="ECO:0000313" key="3">
    <source>
        <dbReference type="Proteomes" id="UP000177369"/>
    </source>
</evidence>
<accession>A0A1F5G9P9</accession>
<name>A0A1F5G9P9_9BACT</name>
<dbReference type="EMBL" id="MFBD01000024">
    <property type="protein sequence ID" value="OGD88555.1"/>
    <property type="molecule type" value="Genomic_DNA"/>
</dbReference>
<evidence type="ECO:0000313" key="2">
    <source>
        <dbReference type="EMBL" id="OGD88555.1"/>
    </source>
</evidence>
<dbReference type="Proteomes" id="UP000177369">
    <property type="component" value="Unassembled WGS sequence"/>
</dbReference>
<feature type="compositionally biased region" description="Pro residues" evidence="1">
    <location>
        <begin position="355"/>
        <end position="369"/>
    </location>
</feature>
<dbReference type="STRING" id="1797714.A3D04_03180"/>
<feature type="compositionally biased region" description="Basic and acidic residues" evidence="1">
    <location>
        <begin position="26"/>
        <end position="40"/>
    </location>
</feature>
<comment type="caution">
    <text evidence="2">The sequence shown here is derived from an EMBL/GenBank/DDBJ whole genome shotgun (WGS) entry which is preliminary data.</text>
</comment>
<sequence>MPNRIEQQPYIPENQIPSNTDFAISSKDRQENKAKSRREARGGKVIRISTLAVIGGAAIFNLSADSPNIIEPDDDVNQTRMTMTLADSGQFMNPDDVAHWHGVNQLLNRGFNPLQNIEVDDNDIQTDLDQEPPADLKTNSSQLNRNEAKAALDGVDGVEDGRIRLTIGKGSSVDGEVQKSFDLSPEKSWPLTNEIINGDVEGNHWFSPGDQPSYGIDDVDAQAFRDAGVDLPIAHPEHTSQVAENPPAVGGIGDPDSSEEQPETYPDTGSGDSSASAGVQDSTENTESSVNNSQSEIAESAGFPAFPEPDEPNDEPPIGITPIPSPTGAPFPTFEPEPPHGGDEPTPTPIGITPIPSPTGEPLPTFPPEPTHEVDATPTPRGITPIPSPTGTPLPTFPPEPTHEVSTVTPTRTPLETDTPTPTSTRTATPTETPAKKTDTPTPTDTPVKKETKTPTPTETSTNTPTATATPTGTRTQEMPIKLPDTGYGYQELENDEDSELILGWLIVSLALAGVVGVAGHNAWRLGTRDDELNKYPLSRRSLTKSVNNEEEQDD</sequence>